<dbReference type="InterPro" id="IPR017517">
    <property type="entry name" value="Maleyloyr_isom"/>
</dbReference>
<dbReference type="InterPro" id="IPR010872">
    <property type="entry name" value="MDMPI_C-term_domain"/>
</dbReference>
<dbReference type="PANTHER" id="PTHR40758:SF1">
    <property type="entry name" value="CONSERVED PROTEIN"/>
    <property type="match status" value="1"/>
</dbReference>
<gene>
    <name evidence="3" type="ORF">CLV56_1515</name>
</gene>
<keyword evidence="4" id="KW-1185">Reference proteome</keyword>
<feature type="domain" description="MDMPI C-terminal" evidence="1">
    <location>
        <begin position="153"/>
        <end position="244"/>
    </location>
</feature>
<evidence type="ECO:0000259" key="2">
    <source>
        <dbReference type="Pfam" id="PF11716"/>
    </source>
</evidence>
<sequence>MTELLAVDRYAAQIRAAADLLASEAGRAGLATPVPTCPGWTVADLLAHQAMVHRWATGHLAGRPHDEPTEEEARSAAGADPVGYLLAGVDPLLDAIGEASDDLEAYVFLADPPPARIFWARRQCHETTVHAVDAVAAALGRTPRADEVALEADVAADGIDELLRGFLTRRPSRMFAGGDETIAVVPTDVPASWTIHVGERLAITAGADPDAADATFSGTVTALDLALWNRCDDLEVDGDPDLLRRWREAHRVTW</sequence>
<dbReference type="Pfam" id="PF07398">
    <property type="entry name" value="MDMPI_C"/>
    <property type="match status" value="1"/>
</dbReference>
<evidence type="ECO:0000313" key="4">
    <source>
        <dbReference type="Proteomes" id="UP000230842"/>
    </source>
</evidence>
<evidence type="ECO:0000313" key="3">
    <source>
        <dbReference type="EMBL" id="PJJ57288.1"/>
    </source>
</evidence>
<protein>
    <submittedName>
        <fullName evidence="3">Uncharacterized protein (TIGR03083 family)</fullName>
    </submittedName>
</protein>
<accession>A0A2M9BH68</accession>
<dbReference type="PANTHER" id="PTHR40758">
    <property type="entry name" value="CONSERVED PROTEIN"/>
    <property type="match status" value="1"/>
</dbReference>
<comment type="caution">
    <text evidence="3">The sequence shown here is derived from an EMBL/GenBank/DDBJ whole genome shotgun (WGS) entry which is preliminary data.</text>
</comment>
<dbReference type="InterPro" id="IPR034660">
    <property type="entry name" value="DinB/YfiT-like"/>
</dbReference>
<dbReference type="AlphaFoldDB" id="A0A2M9BH68"/>
<dbReference type="OrthoDB" id="3671213at2"/>
<name>A0A2M9BH68_9ACTN</name>
<dbReference type="InterPro" id="IPR024344">
    <property type="entry name" value="MDMPI_metal-binding"/>
</dbReference>
<dbReference type="SUPFAM" id="SSF109854">
    <property type="entry name" value="DinB/YfiT-like putative metalloenzymes"/>
    <property type="match status" value="1"/>
</dbReference>
<dbReference type="Proteomes" id="UP000230842">
    <property type="component" value="Unassembled WGS sequence"/>
</dbReference>
<proteinExistence type="predicted"/>
<dbReference type="GO" id="GO:0046872">
    <property type="term" value="F:metal ion binding"/>
    <property type="evidence" value="ECO:0007669"/>
    <property type="project" value="InterPro"/>
</dbReference>
<dbReference type="Pfam" id="PF11716">
    <property type="entry name" value="MDMPI_N"/>
    <property type="match status" value="1"/>
</dbReference>
<dbReference type="EMBL" id="PGEZ01000001">
    <property type="protein sequence ID" value="PJJ57288.1"/>
    <property type="molecule type" value="Genomic_DNA"/>
</dbReference>
<dbReference type="NCBIfam" id="TIGR03083">
    <property type="entry name" value="maleylpyruvate isomerase family mycothiol-dependent enzyme"/>
    <property type="match status" value="1"/>
</dbReference>
<organism evidence="3 4">
    <name type="scientific">Mumia flava</name>
    <dbReference type="NCBI Taxonomy" id="1348852"/>
    <lineage>
        <taxon>Bacteria</taxon>
        <taxon>Bacillati</taxon>
        <taxon>Actinomycetota</taxon>
        <taxon>Actinomycetes</taxon>
        <taxon>Propionibacteriales</taxon>
        <taxon>Nocardioidaceae</taxon>
        <taxon>Mumia</taxon>
    </lineage>
</organism>
<evidence type="ECO:0000259" key="1">
    <source>
        <dbReference type="Pfam" id="PF07398"/>
    </source>
</evidence>
<dbReference type="RefSeq" id="WP_100414623.1">
    <property type="nucleotide sequence ID" value="NZ_PGEZ01000001.1"/>
</dbReference>
<feature type="domain" description="Mycothiol-dependent maleylpyruvate isomerase metal-binding" evidence="2">
    <location>
        <begin position="12"/>
        <end position="134"/>
    </location>
</feature>
<dbReference type="GO" id="GO:0005886">
    <property type="term" value="C:plasma membrane"/>
    <property type="evidence" value="ECO:0007669"/>
    <property type="project" value="TreeGrafter"/>
</dbReference>
<reference evidence="3 4" key="1">
    <citation type="submission" date="2017-11" db="EMBL/GenBank/DDBJ databases">
        <title>Genomic Encyclopedia of Archaeal and Bacterial Type Strains, Phase II (KMG-II): From Individual Species to Whole Genera.</title>
        <authorList>
            <person name="Goeker M."/>
        </authorList>
    </citation>
    <scope>NUCLEOTIDE SEQUENCE [LARGE SCALE GENOMIC DNA]</scope>
    <source>
        <strain evidence="3 4">DSM 27763</strain>
    </source>
</reference>